<sequence>MHSAGAAFTGDALFVRGCGRTDFQEGSAEQLYDSVHSKILSLPRNYFLFPGHDYTGRMMTTVDEELRLNPRLTKSKAEFIEIMNNLNLPRPKLMDYAVPLNLVCGVPNE</sequence>
<dbReference type="GO" id="GO:0006749">
    <property type="term" value="P:glutathione metabolic process"/>
    <property type="evidence" value="ECO:0007669"/>
    <property type="project" value="TreeGrafter"/>
</dbReference>
<dbReference type="SUPFAM" id="SSF56281">
    <property type="entry name" value="Metallo-hydrolase/oxidoreductase"/>
    <property type="match status" value="1"/>
</dbReference>
<dbReference type="GO" id="GO:0070813">
    <property type="term" value="P:hydrogen sulfide metabolic process"/>
    <property type="evidence" value="ECO:0007669"/>
    <property type="project" value="TreeGrafter"/>
</dbReference>
<proteinExistence type="predicted"/>
<accession>A0A3P7NMU6</accession>
<keyword evidence="2" id="KW-1185">Reference proteome</keyword>
<dbReference type="Gene3D" id="3.60.15.10">
    <property type="entry name" value="Ribonuclease Z/Hydroxyacylglutathione hydrolase-like"/>
    <property type="match status" value="1"/>
</dbReference>
<dbReference type="Proteomes" id="UP000281553">
    <property type="component" value="Unassembled WGS sequence"/>
</dbReference>
<dbReference type="PANTHER" id="PTHR43084">
    <property type="entry name" value="PERSULFIDE DIOXYGENASE ETHE1"/>
    <property type="match status" value="1"/>
</dbReference>
<dbReference type="GO" id="GO:0005739">
    <property type="term" value="C:mitochondrion"/>
    <property type="evidence" value="ECO:0007669"/>
    <property type="project" value="TreeGrafter"/>
</dbReference>
<dbReference type="AlphaFoldDB" id="A0A3P7NMU6"/>
<name>A0A3P7NMU6_DIBLA</name>
<evidence type="ECO:0008006" key="3">
    <source>
        <dbReference type="Google" id="ProtNLM"/>
    </source>
</evidence>
<protein>
    <recommendedName>
        <fullName evidence="3">Metallo-beta-lactamase domain-containing protein</fullName>
    </recommendedName>
</protein>
<dbReference type="InterPro" id="IPR051682">
    <property type="entry name" value="Mito_Persulfide_Diox"/>
</dbReference>
<dbReference type="EMBL" id="UYRU01049536">
    <property type="protein sequence ID" value="VDN10619.1"/>
    <property type="molecule type" value="Genomic_DNA"/>
</dbReference>
<organism evidence="1 2">
    <name type="scientific">Dibothriocephalus latus</name>
    <name type="common">Fish tapeworm</name>
    <name type="synonym">Diphyllobothrium latum</name>
    <dbReference type="NCBI Taxonomy" id="60516"/>
    <lineage>
        <taxon>Eukaryota</taxon>
        <taxon>Metazoa</taxon>
        <taxon>Spiralia</taxon>
        <taxon>Lophotrochozoa</taxon>
        <taxon>Platyhelminthes</taxon>
        <taxon>Cestoda</taxon>
        <taxon>Eucestoda</taxon>
        <taxon>Diphyllobothriidea</taxon>
        <taxon>Diphyllobothriidae</taxon>
        <taxon>Dibothriocephalus</taxon>
    </lineage>
</organism>
<dbReference type="OrthoDB" id="449487at2759"/>
<evidence type="ECO:0000313" key="1">
    <source>
        <dbReference type="EMBL" id="VDN10619.1"/>
    </source>
</evidence>
<evidence type="ECO:0000313" key="2">
    <source>
        <dbReference type="Proteomes" id="UP000281553"/>
    </source>
</evidence>
<dbReference type="InterPro" id="IPR036866">
    <property type="entry name" value="RibonucZ/Hydroxyglut_hydro"/>
</dbReference>
<dbReference type="PANTHER" id="PTHR43084:SF1">
    <property type="entry name" value="PERSULFIDE DIOXYGENASE ETHE1, MITOCHONDRIAL"/>
    <property type="match status" value="1"/>
</dbReference>
<reference evidence="1 2" key="1">
    <citation type="submission" date="2018-11" db="EMBL/GenBank/DDBJ databases">
        <authorList>
            <consortium name="Pathogen Informatics"/>
        </authorList>
    </citation>
    <scope>NUCLEOTIDE SEQUENCE [LARGE SCALE GENOMIC DNA]</scope>
</reference>
<gene>
    <name evidence="1" type="ORF">DILT_LOCUS6450</name>
</gene>
<dbReference type="GO" id="GO:0050313">
    <property type="term" value="F:sulfur dioxygenase activity"/>
    <property type="evidence" value="ECO:0007669"/>
    <property type="project" value="TreeGrafter"/>
</dbReference>